<dbReference type="GO" id="GO:0008270">
    <property type="term" value="F:zinc ion binding"/>
    <property type="evidence" value="ECO:0007669"/>
    <property type="project" value="UniProtKB-KW"/>
</dbReference>
<sequence>MEETKKQTETDDNFILDFNKIDEYTSQHKQKIATNERLGTENENVKTFTCKHCKVIYDDIKTYQCHMTLEERLYYCHHCKDSKRITKQELIDHCKLFGIPFNQPKFFRNARVKKPRSPRVNNGLLCEICDREYNEKKSLEEHYAEAHIDHYKCETCDEGFKKLLEYVVHIKGHSSDNNTFNCTLCQYSTQKSCLFKIHLQANHDKFKKYTCDVCSKKFSVHSRFQEHMNFHTGEKPFQCDFCGKNFMYSKYLSSHIAHFHKVRSEEELKCTICGMQCTTFVTLMDHKRRKHPKVLHVCEVCGKTFSEKIGLTLHSVVHSNEKIYGCSYCPKKFSRKYCVPEHERIHTGVKPFKCPECGEGFAQRGTMKIHLRKHTGERPYVCYMCNKSFVAKSVLPGHFKICKGKKHTMK</sequence>
<dbReference type="PROSITE" id="PS00028">
    <property type="entry name" value="ZINC_FINGER_C2H2_1"/>
    <property type="match status" value="7"/>
</dbReference>
<dbReference type="RefSeq" id="XP_025832557.1">
    <property type="nucleotide sequence ID" value="XM_025976772.1"/>
</dbReference>
<name>A0A7F5R9B0_AGRPL</name>
<feature type="domain" description="C2H2-type" evidence="8">
    <location>
        <begin position="380"/>
        <end position="410"/>
    </location>
</feature>
<keyword evidence="1" id="KW-0479">Metal-binding</keyword>
<evidence type="ECO:0000256" key="3">
    <source>
        <dbReference type="ARBA" id="ARBA00022771"/>
    </source>
</evidence>
<evidence type="ECO:0000256" key="6">
    <source>
        <dbReference type="ARBA" id="ARBA00037948"/>
    </source>
</evidence>
<dbReference type="AlphaFoldDB" id="A0A7F5R9B0"/>
<gene>
    <name evidence="10" type="primary">LOC108744190</name>
</gene>
<dbReference type="OrthoDB" id="3437960at2759"/>
<dbReference type="SMART" id="SM00355">
    <property type="entry name" value="ZnF_C2H2"/>
    <property type="match status" value="11"/>
</dbReference>
<evidence type="ECO:0000313" key="10">
    <source>
        <dbReference type="RefSeq" id="XP_025832557.1"/>
    </source>
</evidence>
<feature type="domain" description="C2H2-type" evidence="8">
    <location>
        <begin position="209"/>
        <end position="236"/>
    </location>
</feature>
<dbReference type="GeneID" id="108744190"/>
<dbReference type="Pfam" id="PF00096">
    <property type="entry name" value="zf-C2H2"/>
    <property type="match status" value="1"/>
</dbReference>
<keyword evidence="5" id="KW-0539">Nucleus</keyword>
<dbReference type="InParanoid" id="A0A7F5R9B0"/>
<feature type="domain" description="C2H2-type" evidence="8">
    <location>
        <begin position="151"/>
        <end position="178"/>
    </location>
</feature>
<evidence type="ECO:0000256" key="5">
    <source>
        <dbReference type="ARBA" id="ARBA00023242"/>
    </source>
</evidence>
<keyword evidence="9" id="KW-1185">Reference proteome</keyword>
<dbReference type="GO" id="GO:0000981">
    <property type="term" value="F:DNA-binding transcription factor activity, RNA polymerase II-specific"/>
    <property type="evidence" value="ECO:0007669"/>
    <property type="project" value="TreeGrafter"/>
</dbReference>
<dbReference type="KEGG" id="apln:108744190"/>
<evidence type="ECO:0000256" key="2">
    <source>
        <dbReference type="ARBA" id="ARBA00022737"/>
    </source>
</evidence>
<dbReference type="GO" id="GO:0005634">
    <property type="term" value="C:nucleus"/>
    <property type="evidence" value="ECO:0007669"/>
    <property type="project" value="UniProtKB-ARBA"/>
</dbReference>
<dbReference type="SUPFAM" id="SSF57667">
    <property type="entry name" value="beta-beta-alpha zinc fingers"/>
    <property type="match status" value="4"/>
</dbReference>
<dbReference type="InterPro" id="IPR036236">
    <property type="entry name" value="Znf_C2H2_sf"/>
</dbReference>
<dbReference type="PANTHER" id="PTHR24388:SF50">
    <property type="entry name" value="ZINC FINGER PROTEIN 646"/>
    <property type="match status" value="1"/>
</dbReference>
<keyword evidence="4" id="KW-0862">Zinc</keyword>
<dbReference type="Gene3D" id="3.30.160.60">
    <property type="entry name" value="Classic Zinc Finger"/>
    <property type="match status" value="7"/>
</dbReference>
<dbReference type="PROSITE" id="PS50157">
    <property type="entry name" value="ZINC_FINGER_C2H2_2"/>
    <property type="match status" value="7"/>
</dbReference>
<feature type="domain" description="C2H2-type" evidence="8">
    <location>
        <begin position="296"/>
        <end position="323"/>
    </location>
</feature>
<organism evidence="9 10">
    <name type="scientific">Agrilus planipennis</name>
    <name type="common">Emerald ash borer</name>
    <name type="synonym">Agrilus marcopoli</name>
    <dbReference type="NCBI Taxonomy" id="224129"/>
    <lineage>
        <taxon>Eukaryota</taxon>
        <taxon>Metazoa</taxon>
        <taxon>Ecdysozoa</taxon>
        <taxon>Arthropoda</taxon>
        <taxon>Hexapoda</taxon>
        <taxon>Insecta</taxon>
        <taxon>Pterygota</taxon>
        <taxon>Neoptera</taxon>
        <taxon>Endopterygota</taxon>
        <taxon>Coleoptera</taxon>
        <taxon>Polyphaga</taxon>
        <taxon>Elateriformia</taxon>
        <taxon>Buprestoidea</taxon>
        <taxon>Buprestidae</taxon>
        <taxon>Agrilinae</taxon>
        <taxon>Agrilus</taxon>
    </lineage>
</organism>
<keyword evidence="2" id="KW-0677">Repeat</keyword>
<accession>A0A7F5R9B0</accession>
<evidence type="ECO:0000256" key="7">
    <source>
        <dbReference type="PROSITE-ProRule" id="PRU00042"/>
    </source>
</evidence>
<dbReference type="GO" id="GO:0000978">
    <property type="term" value="F:RNA polymerase II cis-regulatory region sequence-specific DNA binding"/>
    <property type="evidence" value="ECO:0007669"/>
    <property type="project" value="TreeGrafter"/>
</dbReference>
<reference evidence="10" key="1">
    <citation type="submission" date="2025-08" db="UniProtKB">
        <authorList>
            <consortium name="RefSeq"/>
        </authorList>
    </citation>
    <scope>IDENTIFICATION</scope>
    <source>
        <tissue evidence="10">Entire body</tissue>
    </source>
</reference>
<dbReference type="FunFam" id="3.30.160.60:FF:000624">
    <property type="entry name" value="zinc finger protein 697"/>
    <property type="match status" value="1"/>
</dbReference>
<protein>
    <submittedName>
        <fullName evidence="10">Zinc finger protein OZF-like</fullName>
    </submittedName>
</protein>
<dbReference type="Proteomes" id="UP000192223">
    <property type="component" value="Unplaced"/>
</dbReference>
<dbReference type="FunFam" id="3.30.160.60:FF:000446">
    <property type="entry name" value="Zinc finger protein"/>
    <property type="match status" value="1"/>
</dbReference>
<dbReference type="InterPro" id="IPR013087">
    <property type="entry name" value="Znf_C2H2_type"/>
</dbReference>
<dbReference type="InterPro" id="IPR050527">
    <property type="entry name" value="Snail/Krueppel_Znf"/>
</dbReference>
<dbReference type="FunFam" id="3.30.160.60:FF:002343">
    <property type="entry name" value="Zinc finger protein 33A"/>
    <property type="match status" value="1"/>
</dbReference>
<dbReference type="PANTHER" id="PTHR24388">
    <property type="entry name" value="ZINC FINGER PROTEIN"/>
    <property type="match status" value="1"/>
</dbReference>
<feature type="domain" description="C2H2-type" evidence="8">
    <location>
        <begin position="352"/>
        <end position="379"/>
    </location>
</feature>
<evidence type="ECO:0000259" key="8">
    <source>
        <dbReference type="PROSITE" id="PS50157"/>
    </source>
</evidence>
<evidence type="ECO:0000256" key="4">
    <source>
        <dbReference type="ARBA" id="ARBA00022833"/>
    </source>
</evidence>
<comment type="similarity">
    <text evidence="6">Belongs to the snail C2H2-type zinc-finger protein family.</text>
</comment>
<feature type="domain" description="C2H2-type" evidence="8">
    <location>
        <begin position="324"/>
        <end position="351"/>
    </location>
</feature>
<proteinExistence type="inferred from homology"/>
<evidence type="ECO:0000313" key="9">
    <source>
        <dbReference type="Proteomes" id="UP000192223"/>
    </source>
</evidence>
<feature type="domain" description="C2H2-type" evidence="8">
    <location>
        <begin position="237"/>
        <end position="265"/>
    </location>
</feature>
<evidence type="ECO:0000256" key="1">
    <source>
        <dbReference type="ARBA" id="ARBA00022723"/>
    </source>
</evidence>
<keyword evidence="3 7" id="KW-0863">Zinc-finger</keyword>